<name>A0A6P1W9G6_9BACT</name>
<dbReference type="PANTHER" id="PTHR37299">
    <property type="entry name" value="TRANSCRIPTIONAL REGULATOR-RELATED"/>
    <property type="match status" value="1"/>
</dbReference>
<dbReference type="PANTHER" id="PTHR37299:SF1">
    <property type="entry name" value="STAGE 0 SPORULATION PROTEIN A HOMOLOG"/>
    <property type="match status" value="1"/>
</dbReference>
<dbReference type="InterPro" id="IPR046947">
    <property type="entry name" value="LytR-like"/>
</dbReference>
<dbReference type="KEGG" id="senf:GJR95_39160"/>
<proteinExistence type="predicted"/>
<feature type="domain" description="HTH LytTR-type" evidence="1">
    <location>
        <begin position="25"/>
        <end position="119"/>
    </location>
</feature>
<keyword evidence="3" id="KW-1185">Reference proteome</keyword>
<evidence type="ECO:0000313" key="2">
    <source>
        <dbReference type="EMBL" id="QHW00678.1"/>
    </source>
</evidence>
<dbReference type="PROSITE" id="PS50930">
    <property type="entry name" value="HTH_LYTTR"/>
    <property type="match status" value="1"/>
</dbReference>
<dbReference type="RefSeq" id="WP_162391071.1">
    <property type="nucleotide sequence ID" value="NZ_CP045997.1"/>
</dbReference>
<organism evidence="2 3">
    <name type="scientific">Spirosoma endbachense</name>
    <dbReference type="NCBI Taxonomy" id="2666025"/>
    <lineage>
        <taxon>Bacteria</taxon>
        <taxon>Pseudomonadati</taxon>
        <taxon>Bacteroidota</taxon>
        <taxon>Cytophagia</taxon>
        <taxon>Cytophagales</taxon>
        <taxon>Cytophagaceae</taxon>
        <taxon>Spirosoma</taxon>
    </lineage>
</organism>
<dbReference type="AlphaFoldDB" id="A0A6P1W9G6"/>
<accession>A0A6P1W9G6</accession>
<gene>
    <name evidence="2" type="ORF">GJR95_39160</name>
</gene>
<dbReference type="Proteomes" id="UP000464577">
    <property type="component" value="Chromosome"/>
</dbReference>
<dbReference type="SMART" id="SM00850">
    <property type="entry name" value="LytTR"/>
    <property type="match status" value="1"/>
</dbReference>
<reference evidence="2 3" key="1">
    <citation type="submission" date="2019-11" db="EMBL/GenBank/DDBJ databases">
        <title>Spirosoma endbachense sp. nov., isolated from a natural salt meadow.</title>
        <authorList>
            <person name="Rojas J."/>
            <person name="Ambika Manirajan B."/>
            <person name="Ratering S."/>
            <person name="Suarez C."/>
            <person name="Geissler-Plaum R."/>
            <person name="Schnell S."/>
        </authorList>
    </citation>
    <scope>NUCLEOTIDE SEQUENCE [LARGE SCALE GENOMIC DNA]</scope>
    <source>
        <strain evidence="2 3">I-24</strain>
    </source>
</reference>
<evidence type="ECO:0000259" key="1">
    <source>
        <dbReference type="PROSITE" id="PS50930"/>
    </source>
</evidence>
<dbReference type="Gene3D" id="2.40.50.1020">
    <property type="entry name" value="LytTr DNA-binding domain"/>
    <property type="match status" value="1"/>
</dbReference>
<dbReference type="Pfam" id="PF04397">
    <property type="entry name" value="LytTR"/>
    <property type="match status" value="1"/>
</dbReference>
<evidence type="ECO:0000313" key="3">
    <source>
        <dbReference type="Proteomes" id="UP000464577"/>
    </source>
</evidence>
<protein>
    <submittedName>
        <fullName evidence="2">Response regulator receiver protein</fullName>
    </submittedName>
</protein>
<dbReference type="InterPro" id="IPR007492">
    <property type="entry name" value="LytTR_DNA-bd_dom"/>
</dbReference>
<dbReference type="EMBL" id="CP045997">
    <property type="protein sequence ID" value="QHW00678.1"/>
    <property type="molecule type" value="Genomic_DNA"/>
</dbReference>
<sequence length="148" mass="16999">MKQSLLQPGDMLKMHAHKTGKISRPIADLMFLQATGNYSWLHWKDGQRMLLPRTLKYYEPQLPKEWFIRTHRNCIINLQYIAYLGPVQPDNTGLVYLHSGDVLPVSRRRWVAMQKIYRNLSANDNGSTTGTASISLDSLLPDYLPGDQ</sequence>
<dbReference type="GO" id="GO:0000156">
    <property type="term" value="F:phosphorelay response regulator activity"/>
    <property type="evidence" value="ECO:0007669"/>
    <property type="project" value="InterPro"/>
</dbReference>
<dbReference type="GO" id="GO:0003677">
    <property type="term" value="F:DNA binding"/>
    <property type="evidence" value="ECO:0007669"/>
    <property type="project" value="InterPro"/>
</dbReference>